<proteinExistence type="predicted"/>
<sequence>EDEDDEERSFAWQCVEQPIGQRLFRRFLARTPALAAAAALWDELDGFGRCDDGDREPTARSLRQRFMDPGGPQYCGFLSAEAKGQAGG</sequence>
<dbReference type="PROSITE" id="PS50132">
    <property type="entry name" value="RGS"/>
    <property type="match status" value="1"/>
</dbReference>
<dbReference type="AlphaFoldDB" id="A0A852LGW3"/>
<accession>A0A852LGW3</accession>
<evidence type="ECO:0000313" key="2">
    <source>
        <dbReference type="EMBL" id="NXX87415.1"/>
    </source>
</evidence>
<keyword evidence="2" id="KW-0808">Transferase</keyword>
<feature type="non-terminal residue" evidence="2">
    <location>
        <position position="88"/>
    </location>
</feature>
<dbReference type="Gene3D" id="1.10.167.10">
    <property type="entry name" value="Regulator of G-protein Signalling 4, domain 2"/>
    <property type="match status" value="1"/>
</dbReference>
<evidence type="ECO:0000259" key="1">
    <source>
        <dbReference type="PROSITE" id="PS50132"/>
    </source>
</evidence>
<dbReference type="EMBL" id="WBNH01028064">
    <property type="protein sequence ID" value="NXX87415.1"/>
    <property type="molecule type" value="Genomic_DNA"/>
</dbReference>
<keyword evidence="3" id="KW-1185">Reference proteome</keyword>
<gene>
    <name evidence="2" type="primary">Grk1_0</name>
    <name evidence="2" type="ORF">UROIND_R15780</name>
</gene>
<dbReference type="Proteomes" id="UP000654395">
    <property type="component" value="Unassembled WGS sequence"/>
</dbReference>
<dbReference type="InterPro" id="IPR036305">
    <property type="entry name" value="RGS_sf"/>
</dbReference>
<organism evidence="2 3">
    <name type="scientific">Urocolius indicus</name>
    <name type="common">Red-faced mousebird</name>
    <name type="synonym">Colius indicus</name>
    <dbReference type="NCBI Taxonomy" id="458196"/>
    <lineage>
        <taxon>Eukaryota</taxon>
        <taxon>Metazoa</taxon>
        <taxon>Chordata</taxon>
        <taxon>Craniata</taxon>
        <taxon>Vertebrata</taxon>
        <taxon>Euteleostomi</taxon>
        <taxon>Archelosauria</taxon>
        <taxon>Archosauria</taxon>
        <taxon>Dinosauria</taxon>
        <taxon>Saurischia</taxon>
        <taxon>Theropoda</taxon>
        <taxon>Coelurosauria</taxon>
        <taxon>Aves</taxon>
        <taxon>Neognathae</taxon>
        <taxon>Neoaves</taxon>
        <taxon>Telluraves</taxon>
        <taxon>Coraciimorphae</taxon>
        <taxon>Coliiformes</taxon>
        <taxon>Coliidae</taxon>
        <taxon>Urocolius</taxon>
    </lineage>
</organism>
<name>A0A852LGW3_UROIN</name>
<dbReference type="SUPFAM" id="SSF48097">
    <property type="entry name" value="Regulator of G-protein signaling, RGS"/>
    <property type="match status" value="1"/>
</dbReference>
<feature type="domain" description="RGS" evidence="1">
    <location>
        <begin position="15"/>
        <end position="72"/>
    </location>
</feature>
<reference evidence="2" key="1">
    <citation type="submission" date="2020-02" db="EMBL/GenBank/DDBJ databases">
        <title>Bird 10,000 Genomes (B10K) Project - Family phase.</title>
        <authorList>
            <person name="Zhang G."/>
        </authorList>
    </citation>
    <scope>NUCLEOTIDE SEQUENCE</scope>
    <source>
        <strain evidence="2">B10K-DU-030-59</strain>
    </source>
</reference>
<dbReference type="InterPro" id="IPR016137">
    <property type="entry name" value="RGS"/>
</dbReference>
<comment type="caution">
    <text evidence="2">The sequence shown here is derived from an EMBL/GenBank/DDBJ whole genome shotgun (WGS) entry which is preliminary data.</text>
</comment>
<protein>
    <submittedName>
        <fullName evidence="2">RK kinase</fullName>
    </submittedName>
</protein>
<feature type="non-terminal residue" evidence="2">
    <location>
        <position position="1"/>
    </location>
</feature>
<evidence type="ECO:0000313" key="3">
    <source>
        <dbReference type="Proteomes" id="UP000654395"/>
    </source>
</evidence>
<dbReference type="GO" id="GO:0016301">
    <property type="term" value="F:kinase activity"/>
    <property type="evidence" value="ECO:0007669"/>
    <property type="project" value="UniProtKB-KW"/>
</dbReference>
<keyword evidence="2" id="KW-0418">Kinase</keyword>
<dbReference type="OrthoDB" id="9361401at2759"/>
<dbReference type="Pfam" id="PF00615">
    <property type="entry name" value="RGS"/>
    <property type="match status" value="1"/>
</dbReference>
<dbReference type="InterPro" id="IPR044926">
    <property type="entry name" value="RGS_subdomain_2"/>
</dbReference>